<keyword evidence="3" id="KW-1185">Reference proteome</keyword>
<dbReference type="Proteomes" id="UP000886523">
    <property type="component" value="Unassembled WGS sequence"/>
</dbReference>
<dbReference type="AlphaFoldDB" id="A0A9P6DFP5"/>
<proteinExistence type="predicted"/>
<feature type="non-terminal residue" evidence="2">
    <location>
        <position position="113"/>
    </location>
</feature>
<evidence type="ECO:0000313" key="3">
    <source>
        <dbReference type="Proteomes" id="UP000886523"/>
    </source>
</evidence>
<evidence type="ECO:0000256" key="1">
    <source>
        <dbReference type="SAM" id="MobiDB-lite"/>
    </source>
</evidence>
<reference evidence="2" key="1">
    <citation type="journal article" date="2020" name="Nat. Commun.">
        <title>Large-scale genome sequencing of mycorrhizal fungi provides insights into the early evolution of symbiotic traits.</title>
        <authorList>
            <person name="Miyauchi S."/>
            <person name="Kiss E."/>
            <person name="Kuo A."/>
            <person name="Drula E."/>
            <person name="Kohler A."/>
            <person name="Sanchez-Garcia M."/>
            <person name="Morin E."/>
            <person name="Andreopoulos B."/>
            <person name="Barry K.W."/>
            <person name="Bonito G."/>
            <person name="Buee M."/>
            <person name="Carver A."/>
            <person name="Chen C."/>
            <person name="Cichocki N."/>
            <person name="Clum A."/>
            <person name="Culley D."/>
            <person name="Crous P.W."/>
            <person name="Fauchery L."/>
            <person name="Girlanda M."/>
            <person name="Hayes R.D."/>
            <person name="Keri Z."/>
            <person name="LaButti K."/>
            <person name="Lipzen A."/>
            <person name="Lombard V."/>
            <person name="Magnuson J."/>
            <person name="Maillard F."/>
            <person name="Murat C."/>
            <person name="Nolan M."/>
            <person name="Ohm R.A."/>
            <person name="Pangilinan J."/>
            <person name="Pereira M.F."/>
            <person name="Perotto S."/>
            <person name="Peter M."/>
            <person name="Pfister S."/>
            <person name="Riley R."/>
            <person name="Sitrit Y."/>
            <person name="Stielow J.B."/>
            <person name="Szollosi G."/>
            <person name="Zifcakova L."/>
            <person name="Stursova M."/>
            <person name="Spatafora J.W."/>
            <person name="Tedersoo L."/>
            <person name="Vaario L.M."/>
            <person name="Yamada A."/>
            <person name="Yan M."/>
            <person name="Wang P."/>
            <person name="Xu J."/>
            <person name="Bruns T."/>
            <person name="Baldrian P."/>
            <person name="Vilgalys R."/>
            <person name="Dunand C."/>
            <person name="Henrissat B."/>
            <person name="Grigoriev I.V."/>
            <person name="Hibbett D."/>
            <person name="Nagy L.G."/>
            <person name="Martin F.M."/>
        </authorList>
    </citation>
    <scope>NUCLEOTIDE SEQUENCE</scope>
    <source>
        <strain evidence="2">UP504</strain>
    </source>
</reference>
<evidence type="ECO:0000313" key="2">
    <source>
        <dbReference type="EMBL" id="KAF9502927.1"/>
    </source>
</evidence>
<protein>
    <submittedName>
        <fullName evidence="2">Uncharacterized protein</fullName>
    </submittedName>
</protein>
<name>A0A9P6DFP5_9AGAM</name>
<organism evidence="2 3">
    <name type="scientific">Hydnum rufescens UP504</name>
    <dbReference type="NCBI Taxonomy" id="1448309"/>
    <lineage>
        <taxon>Eukaryota</taxon>
        <taxon>Fungi</taxon>
        <taxon>Dikarya</taxon>
        <taxon>Basidiomycota</taxon>
        <taxon>Agaricomycotina</taxon>
        <taxon>Agaricomycetes</taxon>
        <taxon>Cantharellales</taxon>
        <taxon>Hydnaceae</taxon>
        <taxon>Hydnum</taxon>
    </lineage>
</organism>
<feature type="compositionally biased region" description="Polar residues" evidence="1">
    <location>
        <begin position="40"/>
        <end position="57"/>
    </location>
</feature>
<sequence>MAPHTRCGGYSCARRAAVAALLRSLTFETNILYAPKGDVSNGNASNEHVTDENTPSKWPQEPHPPRWVWPIYRYIKYHTPTAVGVWYYKILDLNPNEPLTPNPPNEHPANEDP</sequence>
<feature type="region of interest" description="Disordered" evidence="1">
    <location>
        <begin position="35"/>
        <end position="61"/>
    </location>
</feature>
<dbReference type="EMBL" id="MU129517">
    <property type="protein sequence ID" value="KAF9502927.1"/>
    <property type="molecule type" value="Genomic_DNA"/>
</dbReference>
<accession>A0A9P6DFP5</accession>
<comment type="caution">
    <text evidence="2">The sequence shown here is derived from an EMBL/GenBank/DDBJ whole genome shotgun (WGS) entry which is preliminary data.</text>
</comment>
<gene>
    <name evidence="2" type="ORF">BS47DRAFT_1369918</name>
</gene>